<dbReference type="Pfam" id="PF00561">
    <property type="entry name" value="Abhydrolase_1"/>
    <property type="match status" value="1"/>
</dbReference>
<evidence type="ECO:0000259" key="1">
    <source>
        <dbReference type="Pfam" id="PF00561"/>
    </source>
</evidence>
<dbReference type="PRINTS" id="PR00412">
    <property type="entry name" value="EPOXHYDRLASE"/>
</dbReference>
<dbReference type="InterPro" id="IPR029058">
    <property type="entry name" value="AB_hydrolase_fold"/>
</dbReference>
<dbReference type="OrthoDB" id="3371334at2"/>
<dbReference type="RefSeq" id="WP_130347567.1">
    <property type="nucleotide sequence ID" value="NZ_SGWQ01000011.1"/>
</dbReference>
<dbReference type="PRINTS" id="PR00111">
    <property type="entry name" value="ABHYDROLASE"/>
</dbReference>
<name>A0A4Q7KF95_9PSEU</name>
<dbReference type="EMBL" id="SGWQ01000011">
    <property type="protein sequence ID" value="RZS32630.1"/>
    <property type="molecule type" value="Genomic_DNA"/>
</dbReference>
<keyword evidence="3" id="KW-1185">Reference proteome</keyword>
<dbReference type="Gene3D" id="3.40.50.1820">
    <property type="entry name" value="alpha/beta hydrolase"/>
    <property type="match status" value="1"/>
</dbReference>
<evidence type="ECO:0000313" key="3">
    <source>
        <dbReference type="Proteomes" id="UP000294257"/>
    </source>
</evidence>
<evidence type="ECO:0000313" key="2">
    <source>
        <dbReference type="EMBL" id="RZS32630.1"/>
    </source>
</evidence>
<dbReference type="InterPro" id="IPR050266">
    <property type="entry name" value="AB_hydrolase_sf"/>
</dbReference>
<dbReference type="GO" id="GO:0016020">
    <property type="term" value="C:membrane"/>
    <property type="evidence" value="ECO:0007669"/>
    <property type="project" value="TreeGrafter"/>
</dbReference>
<sequence length="302" mass="32571">MTITSREIEIHGHRVSYRRLAGGGTDPLVLLHGIAGSGRTWLPVMEELADRGYGGEVIAPDLLGHGESATPRGDYSMGAFAAGLRDLLLLLGHKRATIVGHSLGGGIALQFAYQFPELCGRIVLAGSGGLGKEVTPLIRATDLPGAKLFLAAVVNRTTVRAASAAIGKMRRPWSAETRELAQHLASLADPAKRTAYVHTARTSTDIHGQRASAIDRLYLSEVIPSMIIWGDRDKIIPVSHAHEAARLMPGSRLEIVRGAGHFIHSSDPHRFSQLLIDFLESTEPATLDTLELAELLRERLAE</sequence>
<comment type="caution">
    <text evidence="2">The sequence shown here is derived from an EMBL/GenBank/DDBJ whole genome shotgun (WGS) entry which is preliminary data.</text>
</comment>
<dbReference type="Proteomes" id="UP000294257">
    <property type="component" value="Unassembled WGS sequence"/>
</dbReference>
<dbReference type="SUPFAM" id="SSF53474">
    <property type="entry name" value="alpha/beta-Hydrolases"/>
    <property type="match status" value="1"/>
</dbReference>
<reference evidence="2 3" key="1">
    <citation type="submission" date="2019-02" db="EMBL/GenBank/DDBJ databases">
        <title>Genomic Encyclopedia of Type Strains, Phase IV (KMG-IV): sequencing the most valuable type-strain genomes for metagenomic binning, comparative biology and taxonomic classification.</title>
        <authorList>
            <person name="Goeker M."/>
        </authorList>
    </citation>
    <scope>NUCLEOTIDE SEQUENCE [LARGE SCALE GENOMIC DNA]</scope>
    <source>
        <strain evidence="2 3">DSM 101727</strain>
    </source>
</reference>
<accession>A0A4Q7KF95</accession>
<dbReference type="AlphaFoldDB" id="A0A4Q7KF95"/>
<dbReference type="InterPro" id="IPR000639">
    <property type="entry name" value="Epox_hydrolase-like"/>
</dbReference>
<proteinExistence type="predicted"/>
<dbReference type="PANTHER" id="PTHR43798:SF33">
    <property type="entry name" value="HYDROLASE, PUTATIVE (AFU_ORTHOLOGUE AFUA_2G14860)-RELATED"/>
    <property type="match status" value="1"/>
</dbReference>
<gene>
    <name evidence="2" type="ORF">EV193_1116</name>
</gene>
<protein>
    <submittedName>
        <fullName evidence="2">Pimeloyl-ACP methyl ester carboxylesterase</fullName>
    </submittedName>
</protein>
<feature type="domain" description="AB hydrolase-1" evidence="1">
    <location>
        <begin position="27"/>
        <end position="267"/>
    </location>
</feature>
<dbReference type="InterPro" id="IPR000073">
    <property type="entry name" value="AB_hydrolase_1"/>
</dbReference>
<dbReference type="PANTHER" id="PTHR43798">
    <property type="entry name" value="MONOACYLGLYCEROL LIPASE"/>
    <property type="match status" value="1"/>
</dbReference>
<organism evidence="2 3">
    <name type="scientific">Herbihabitans rhizosphaerae</name>
    <dbReference type="NCBI Taxonomy" id="1872711"/>
    <lineage>
        <taxon>Bacteria</taxon>
        <taxon>Bacillati</taxon>
        <taxon>Actinomycetota</taxon>
        <taxon>Actinomycetes</taxon>
        <taxon>Pseudonocardiales</taxon>
        <taxon>Pseudonocardiaceae</taxon>
        <taxon>Herbihabitans</taxon>
    </lineage>
</organism>
<dbReference type="GO" id="GO:0003824">
    <property type="term" value="F:catalytic activity"/>
    <property type="evidence" value="ECO:0007669"/>
    <property type="project" value="InterPro"/>
</dbReference>